<protein>
    <submittedName>
        <fullName evidence="3">E2 SUMO-conjugating protein ubc9</fullName>
    </submittedName>
</protein>
<dbReference type="InterPro" id="IPR000608">
    <property type="entry name" value="UBC"/>
</dbReference>
<dbReference type="PROSITE" id="PS50127">
    <property type="entry name" value="UBC_2"/>
    <property type="match status" value="1"/>
</dbReference>
<dbReference type="InterPro" id="IPR050113">
    <property type="entry name" value="Ub_conjugating_enzyme"/>
</dbReference>
<evidence type="ECO:0000313" key="4">
    <source>
        <dbReference type="Proteomes" id="UP001210925"/>
    </source>
</evidence>
<evidence type="ECO:0000256" key="1">
    <source>
        <dbReference type="ARBA" id="ARBA00022786"/>
    </source>
</evidence>
<accession>A0AAD5YAQ7</accession>
<name>A0AAD5YAQ7_9FUNG</name>
<evidence type="ECO:0000259" key="2">
    <source>
        <dbReference type="PROSITE" id="PS50127"/>
    </source>
</evidence>
<gene>
    <name evidence="3" type="primary">UBC9</name>
    <name evidence="3" type="ORF">HK103_005907</name>
</gene>
<sequence length="123" mass="14018">MSTNSILNQRLAQERKQWRKDHPFGFVAKPKTINNAVDLTIWDCTIPGREGGLWEVCLSIINESLSWKPSISVKEILLGIQDLLEDPNPDSPANGPANKLFTKDRRAYEKNVKLQVQKFTELN</sequence>
<proteinExistence type="predicted"/>
<keyword evidence="1" id="KW-0833">Ubl conjugation pathway</keyword>
<organism evidence="3 4">
    <name type="scientific">Boothiomyces macroporosus</name>
    <dbReference type="NCBI Taxonomy" id="261099"/>
    <lineage>
        <taxon>Eukaryota</taxon>
        <taxon>Fungi</taxon>
        <taxon>Fungi incertae sedis</taxon>
        <taxon>Chytridiomycota</taxon>
        <taxon>Chytridiomycota incertae sedis</taxon>
        <taxon>Chytridiomycetes</taxon>
        <taxon>Rhizophydiales</taxon>
        <taxon>Terramycetaceae</taxon>
        <taxon>Boothiomyces</taxon>
    </lineage>
</organism>
<dbReference type="AlphaFoldDB" id="A0AAD5YAQ7"/>
<dbReference type="SUPFAM" id="SSF54495">
    <property type="entry name" value="UBC-like"/>
    <property type="match status" value="1"/>
</dbReference>
<comment type="caution">
    <text evidence="3">The sequence shown here is derived from an EMBL/GenBank/DDBJ whole genome shotgun (WGS) entry which is preliminary data.</text>
</comment>
<evidence type="ECO:0000313" key="3">
    <source>
        <dbReference type="EMBL" id="KAJ3261299.1"/>
    </source>
</evidence>
<reference evidence="3" key="1">
    <citation type="submission" date="2020-05" db="EMBL/GenBank/DDBJ databases">
        <title>Phylogenomic resolution of chytrid fungi.</title>
        <authorList>
            <person name="Stajich J.E."/>
            <person name="Amses K."/>
            <person name="Simmons R."/>
            <person name="Seto K."/>
            <person name="Myers J."/>
            <person name="Bonds A."/>
            <person name="Quandt C.A."/>
            <person name="Barry K."/>
            <person name="Liu P."/>
            <person name="Grigoriev I."/>
            <person name="Longcore J.E."/>
            <person name="James T.Y."/>
        </authorList>
    </citation>
    <scope>NUCLEOTIDE SEQUENCE</scope>
    <source>
        <strain evidence="3">PLAUS21</strain>
    </source>
</reference>
<feature type="domain" description="UBC core" evidence="2">
    <location>
        <begin position="1"/>
        <end position="121"/>
    </location>
</feature>
<dbReference type="InterPro" id="IPR016135">
    <property type="entry name" value="UBQ-conjugating_enzyme/RWD"/>
</dbReference>
<dbReference type="PANTHER" id="PTHR24067">
    <property type="entry name" value="UBIQUITIN-CONJUGATING ENZYME E2"/>
    <property type="match status" value="1"/>
</dbReference>
<dbReference type="EMBL" id="JADGKB010000006">
    <property type="protein sequence ID" value="KAJ3261299.1"/>
    <property type="molecule type" value="Genomic_DNA"/>
</dbReference>
<dbReference type="Gene3D" id="3.10.110.10">
    <property type="entry name" value="Ubiquitin Conjugating Enzyme"/>
    <property type="match status" value="2"/>
</dbReference>
<dbReference type="Proteomes" id="UP001210925">
    <property type="component" value="Unassembled WGS sequence"/>
</dbReference>
<keyword evidence="4" id="KW-1185">Reference proteome</keyword>
<dbReference type="SMART" id="SM00212">
    <property type="entry name" value="UBCc"/>
    <property type="match status" value="1"/>
</dbReference>
<dbReference type="Pfam" id="PF00179">
    <property type="entry name" value="UQ_con"/>
    <property type="match status" value="1"/>
</dbReference>